<evidence type="ECO:0000313" key="4">
    <source>
        <dbReference type="EMBL" id="GER45309.1"/>
    </source>
</evidence>
<keyword evidence="1 2" id="KW-0694">RNA-binding</keyword>
<dbReference type="EMBL" id="BKCP01007181">
    <property type="protein sequence ID" value="GER45309.1"/>
    <property type="molecule type" value="Genomic_DNA"/>
</dbReference>
<dbReference type="SMART" id="SM00360">
    <property type="entry name" value="RRM"/>
    <property type="match status" value="1"/>
</dbReference>
<accession>A0A5A7QIX6</accession>
<reference evidence="5" key="1">
    <citation type="journal article" date="2019" name="Curr. Biol.">
        <title>Genome Sequence of Striga asiatica Provides Insight into the Evolution of Plant Parasitism.</title>
        <authorList>
            <person name="Yoshida S."/>
            <person name="Kim S."/>
            <person name="Wafula E.K."/>
            <person name="Tanskanen J."/>
            <person name="Kim Y.M."/>
            <person name="Honaas L."/>
            <person name="Yang Z."/>
            <person name="Spallek T."/>
            <person name="Conn C.E."/>
            <person name="Ichihashi Y."/>
            <person name="Cheong K."/>
            <person name="Cui S."/>
            <person name="Der J.P."/>
            <person name="Gundlach H."/>
            <person name="Jiao Y."/>
            <person name="Hori C."/>
            <person name="Ishida J.K."/>
            <person name="Kasahara H."/>
            <person name="Kiba T."/>
            <person name="Kim M.S."/>
            <person name="Koo N."/>
            <person name="Laohavisit A."/>
            <person name="Lee Y.H."/>
            <person name="Lumba S."/>
            <person name="McCourt P."/>
            <person name="Mortimer J.C."/>
            <person name="Mutuku J.M."/>
            <person name="Nomura T."/>
            <person name="Sasaki-Sekimoto Y."/>
            <person name="Seto Y."/>
            <person name="Wang Y."/>
            <person name="Wakatake T."/>
            <person name="Sakakibara H."/>
            <person name="Demura T."/>
            <person name="Yamaguchi S."/>
            <person name="Yoneyama K."/>
            <person name="Manabe R.I."/>
            <person name="Nelson D.C."/>
            <person name="Schulman A.H."/>
            <person name="Timko M.P."/>
            <person name="dePamphilis C.W."/>
            <person name="Choi D."/>
            <person name="Shirasu K."/>
        </authorList>
    </citation>
    <scope>NUCLEOTIDE SEQUENCE [LARGE SCALE GENOMIC DNA]</scope>
    <source>
        <strain evidence="5">cv. UVA1</strain>
    </source>
</reference>
<dbReference type="InterPro" id="IPR052462">
    <property type="entry name" value="SLIRP/GR-RBP-like"/>
</dbReference>
<dbReference type="CDD" id="cd21608">
    <property type="entry name" value="RRM2_NsCP33_like"/>
    <property type="match status" value="1"/>
</dbReference>
<dbReference type="SUPFAM" id="SSF54928">
    <property type="entry name" value="RNA-binding domain, RBD"/>
    <property type="match status" value="1"/>
</dbReference>
<organism evidence="4 5">
    <name type="scientific">Striga asiatica</name>
    <name type="common">Asiatic witchweed</name>
    <name type="synonym">Buchnera asiatica</name>
    <dbReference type="NCBI Taxonomy" id="4170"/>
    <lineage>
        <taxon>Eukaryota</taxon>
        <taxon>Viridiplantae</taxon>
        <taxon>Streptophyta</taxon>
        <taxon>Embryophyta</taxon>
        <taxon>Tracheophyta</taxon>
        <taxon>Spermatophyta</taxon>
        <taxon>Magnoliopsida</taxon>
        <taxon>eudicotyledons</taxon>
        <taxon>Gunneridae</taxon>
        <taxon>Pentapetalae</taxon>
        <taxon>asterids</taxon>
        <taxon>lamiids</taxon>
        <taxon>Lamiales</taxon>
        <taxon>Orobanchaceae</taxon>
        <taxon>Buchnereae</taxon>
        <taxon>Striga</taxon>
    </lineage>
</organism>
<protein>
    <submittedName>
        <fullName evidence="4">RNA-binding protein</fullName>
    </submittedName>
</protein>
<feature type="domain" description="RRM" evidence="3">
    <location>
        <begin position="43"/>
        <end position="121"/>
    </location>
</feature>
<dbReference type="Gene3D" id="3.30.70.330">
    <property type="match status" value="1"/>
</dbReference>
<dbReference type="PRINTS" id="PR01228">
    <property type="entry name" value="EGGSHELL"/>
</dbReference>
<keyword evidence="5" id="KW-1185">Reference proteome</keyword>
<evidence type="ECO:0000256" key="1">
    <source>
        <dbReference type="ARBA" id="ARBA00022884"/>
    </source>
</evidence>
<dbReference type="InterPro" id="IPR000504">
    <property type="entry name" value="RRM_dom"/>
</dbReference>
<dbReference type="Pfam" id="PF00076">
    <property type="entry name" value="RRM_1"/>
    <property type="match status" value="1"/>
</dbReference>
<dbReference type="InterPro" id="IPR048289">
    <property type="entry name" value="RRM2_NsCP33-like"/>
</dbReference>
<dbReference type="AlphaFoldDB" id="A0A5A7QIX6"/>
<evidence type="ECO:0000259" key="3">
    <source>
        <dbReference type="PROSITE" id="PS50102"/>
    </source>
</evidence>
<dbReference type="Proteomes" id="UP000325081">
    <property type="component" value="Unassembled WGS sequence"/>
</dbReference>
<sequence>MAFLNRVGALLKHNVSKHITPAFSASNPSFFQAIRSMSTNLTTKLFVGGLGYRTDEQTVRDHFSRYGDVDYVKIITDRETGYSRGFGFVTFSSAEAASSAIQGLDGQDLDGRRITVNYAKEKPREWGYGGGNGGGYGTSGDYSSGGGGGNYSGGGNGSYSGNVGWAGGGSGGFSGGSGDYSGGGNGFSGGSGNNSSSGNGFSGGSGDYSGGGNVFSGGGGDYSGGGNGNFAGNQEPVAGGGVELGGGSYGFGGADIGGGERV</sequence>
<dbReference type="InterPro" id="IPR035979">
    <property type="entry name" value="RBD_domain_sf"/>
</dbReference>
<gene>
    <name evidence="4" type="ORF">STAS_22237</name>
</gene>
<dbReference type="PROSITE" id="PS50102">
    <property type="entry name" value="RRM"/>
    <property type="match status" value="1"/>
</dbReference>
<proteinExistence type="predicted"/>
<dbReference type="PANTHER" id="PTHR48027">
    <property type="entry name" value="HETEROGENEOUS NUCLEAR RIBONUCLEOPROTEIN 87F-RELATED"/>
    <property type="match status" value="1"/>
</dbReference>
<evidence type="ECO:0000313" key="5">
    <source>
        <dbReference type="Proteomes" id="UP000325081"/>
    </source>
</evidence>
<comment type="caution">
    <text evidence="4">The sequence shown here is derived from an EMBL/GenBank/DDBJ whole genome shotgun (WGS) entry which is preliminary data.</text>
</comment>
<dbReference type="OrthoDB" id="439808at2759"/>
<dbReference type="InterPro" id="IPR012677">
    <property type="entry name" value="Nucleotide-bd_a/b_plait_sf"/>
</dbReference>
<evidence type="ECO:0000256" key="2">
    <source>
        <dbReference type="PROSITE-ProRule" id="PRU00176"/>
    </source>
</evidence>
<name>A0A5A7QIX6_STRAF</name>
<dbReference type="GO" id="GO:0003723">
    <property type="term" value="F:RNA binding"/>
    <property type="evidence" value="ECO:0007669"/>
    <property type="project" value="UniProtKB-UniRule"/>
</dbReference>